<dbReference type="Proteomes" id="UP000192756">
    <property type="component" value="Unassembled WGS sequence"/>
</dbReference>
<dbReference type="PANTHER" id="PTHR42852:SF13">
    <property type="entry name" value="PROTEIN DIPZ"/>
    <property type="match status" value="1"/>
</dbReference>
<dbReference type="EMBL" id="FWXT01000001">
    <property type="protein sequence ID" value="SMC56565.1"/>
    <property type="molecule type" value="Genomic_DNA"/>
</dbReference>
<keyword evidence="1" id="KW-0676">Redox-active center</keyword>
<dbReference type="InterPro" id="IPR000866">
    <property type="entry name" value="AhpC/TSA"/>
</dbReference>
<evidence type="ECO:0000313" key="5">
    <source>
        <dbReference type="Proteomes" id="UP000192756"/>
    </source>
</evidence>
<dbReference type="Pfam" id="PF00578">
    <property type="entry name" value="AhpC-TSA"/>
    <property type="match status" value="1"/>
</dbReference>
<dbReference type="PROSITE" id="PS00194">
    <property type="entry name" value="THIOREDOXIN_1"/>
    <property type="match status" value="1"/>
</dbReference>
<evidence type="ECO:0000256" key="2">
    <source>
        <dbReference type="SAM" id="SignalP"/>
    </source>
</evidence>
<name>A0A1W2A783_9SPHI</name>
<reference evidence="5" key="1">
    <citation type="submission" date="2017-04" db="EMBL/GenBank/DDBJ databases">
        <authorList>
            <person name="Varghese N."/>
            <person name="Submissions S."/>
        </authorList>
    </citation>
    <scope>NUCLEOTIDE SEQUENCE [LARGE SCALE GENOMIC DNA]</scope>
    <source>
        <strain evidence="5">DSM 12126</strain>
    </source>
</reference>
<dbReference type="RefSeq" id="WP_235012469.1">
    <property type="nucleotide sequence ID" value="NZ_FWXT01000001.1"/>
</dbReference>
<sequence length="436" mass="48131">MMKTKYTLMFVTLLGSVTNTFAQGKPRVNANGTNLSISEAALMYGKNDPMVKSSRQQNTFVLKGKIKGQDSGFLKLSYLGADGKAVQDSAAIQNGGFEFIGNLNEPVMAYFMGAVKSRGMDDPNLTSFFLEPGNLTMEVTAGDFKNLKLKGSKTQDEVTALNIRKKPQMDHMRMLSAVYDKANMAYIDARKAGKPEAELEALKEAATAAKDKMDPFREEIGKIDMEYIKTHPDSYYTAYALRWKVSSLPLAESKSLYAKLSDRVKQSSYGKEIAKEIKSLEGGSPGSPASMFSSTDINGQPLALADFKGKKYVLLDFWASWCVPCRKGNPHLLSLYSKYKDKGLEIIGVSDDDSNLDAWKKAVEKDNIGVWKHVLRGLKRTATGYDKTNDITEPYAIHSLPTKILVDKNGMIIGRYGGGGENDEAMDKKLAEIFNN</sequence>
<keyword evidence="5" id="KW-1185">Reference proteome</keyword>
<evidence type="ECO:0000259" key="3">
    <source>
        <dbReference type="PROSITE" id="PS51352"/>
    </source>
</evidence>
<organism evidence="4 5">
    <name type="scientific">Pedobacter africanus</name>
    <dbReference type="NCBI Taxonomy" id="151894"/>
    <lineage>
        <taxon>Bacteria</taxon>
        <taxon>Pseudomonadati</taxon>
        <taxon>Bacteroidota</taxon>
        <taxon>Sphingobacteriia</taxon>
        <taxon>Sphingobacteriales</taxon>
        <taxon>Sphingobacteriaceae</taxon>
        <taxon>Pedobacter</taxon>
    </lineage>
</organism>
<evidence type="ECO:0000256" key="1">
    <source>
        <dbReference type="ARBA" id="ARBA00023284"/>
    </source>
</evidence>
<dbReference type="InterPro" id="IPR050553">
    <property type="entry name" value="Thioredoxin_ResA/DsbE_sf"/>
</dbReference>
<accession>A0A1W2A783</accession>
<dbReference type="InterPro" id="IPR013766">
    <property type="entry name" value="Thioredoxin_domain"/>
</dbReference>
<dbReference type="Pfam" id="PF14289">
    <property type="entry name" value="DUF4369"/>
    <property type="match status" value="1"/>
</dbReference>
<gene>
    <name evidence="4" type="ORF">SAMN04488524_1223</name>
</gene>
<keyword evidence="2" id="KW-0732">Signal</keyword>
<dbReference type="AlphaFoldDB" id="A0A1W2A783"/>
<dbReference type="PANTHER" id="PTHR42852">
    <property type="entry name" value="THIOL:DISULFIDE INTERCHANGE PROTEIN DSBE"/>
    <property type="match status" value="1"/>
</dbReference>
<evidence type="ECO:0000313" key="4">
    <source>
        <dbReference type="EMBL" id="SMC56565.1"/>
    </source>
</evidence>
<dbReference type="PROSITE" id="PS51352">
    <property type="entry name" value="THIOREDOXIN_2"/>
    <property type="match status" value="1"/>
</dbReference>
<feature type="chain" id="PRO_5013252573" evidence="2">
    <location>
        <begin position="23"/>
        <end position="436"/>
    </location>
</feature>
<dbReference type="InterPro" id="IPR036249">
    <property type="entry name" value="Thioredoxin-like_sf"/>
</dbReference>
<protein>
    <submittedName>
        <fullName evidence="4">Peroxiredoxin</fullName>
    </submittedName>
</protein>
<dbReference type="GO" id="GO:0016491">
    <property type="term" value="F:oxidoreductase activity"/>
    <property type="evidence" value="ECO:0007669"/>
    <property type="project" value="InterPro"/>
</dbReference>
<dbReference type="SUPFAM" id="SSF52833">
    <property type="entry name" value="Thioredoxin-like"/>
    <property type="match status" value="1"/>
</dbReference>
<dbReference type="Gene3D" id="3.40.30.10">
    <property type="entry name" value="Glutaredoxin"/>
    <property type="match status" value="1"/>
</dbReference>
<dbReference type="CDD" id="cd02966">
    <property type="entry name" value="TlpA_like_family"/>
    <property type="match status" value="1"/>
</dbReference>
<proteinExistence type="predicted"/>
<feature type="signal peptide" evidence="2">
    <location>
        <begin position="1"/>
        <end position="22"/>
    </location>
</feature>
<dbReference type="STRING" id="151894.SAMN04488524_1223"/>
<dbReference type="InterPro" id="IPR017937">
    <property type="entry name" value="Thioredoxin_CS"/>
</dbReference>
<dbReference type="GO" id="GO:0016209">
    <property type="term" value="F:antioxidant activity"/>
    <property type="evidence" value="ECO:0007669"/>
    <property type="project" value="InterPro"/>
</dbReference>
<feature type="domain" description="Thioredoxin" evidence="3">
    <location>
        <begin position="283"/>
        <end position="435"/>
    </location>
</feature>
<dbReference type="InterPro" id="IPR025380">
    <property type="entry name" value="DUF4369"/>
</dbReference>